<keyword evidence="5" id="KW-1185">Reference proteome</keyword>
<reference evidence="4 5" key="1">
    <citation type="submission" date="2019-02" db="EMBL/GenBank/DDBJ databases">
        <title>Genomic Encyclopedia of Type Strains, Phase IV (KMG-IV): sequencing the most valuable type-strain genomes for metagenomic binning, comparative biology and taxonomic classification.</title>
        <authorList>
            <person name="Goeker M."/>
        </authorList>
    </citation>
    <scope>NUCLEOTIDE SEQUENCE [LARGE SCALE GENOMIC DNA]</scope>
    <source>
        <strain evidence="4 5">DSM 10617</strain>
    </source>
</reference>
<dbReference type="RefSeq" id="WP_242615548.1">
    <property type="nucleotide sequence ID" value="NZ_SGWV01000009.1"/>
</dbReference>
<evidence type="ECO:0000256" key="3">
    <source>
        <dbReference type="SAM" id="SignalP"/>
    </source>
</evidence>
<name>A0A4Q7LLA4_9BURK</name>
<feature type="coiled-coil region" evidence="1">
    <location>
        <begin position="125"/>
        <end position="203"/>
    </location>
</feature>
<feature type="region of interest" description="Disordered" evidence="2">
    <location>
        <begin position="56"/>
        <end position="78"/>
    </location>
</feature>
<evidence type="ECO:0000256" key="1">
    <source>
        <dbReference type="SAM" id="Coils"/>
    </source>
</evidence>
<accession>A0A4Q7LLA4</accession>
<keyword evidence="3" id="KW-0732">Signal</keyword>
<keyword evidence="1" id="KW-0175">Coiled coil</keyword>
<organism evidence="4 5">
    <name type="scientific">Sphaerotilus mobilis</name>
    <dbReference type="NCBI Taxonomy" id="47994"/>
    <lineage>
        <taxon>Bacteria</taxon>
        <taxon>Pseudomonadati</taxon>
        <taxon>Pseudomonadota</taxon>
        <taxon>Betaproteobacteria</taxon>
        <taxon>Burkholderiales</taxon>
        <taxon>Sphaerotilaceae</taxon>
        <taxon>Sphaerotilus</taxon>
    </lineage>
</organism>
<protein>
    <submittedName>
        <fullName evidence="4">Uncharacterized protein DUF4124</fullName>
    </submittedName>
</protein>
<sequence length="226" mass="25211">MNSSRRPALRSVAALLGLLLAGQVAWAQSGVGIYTCIDAKGRRLTSDRPIPECLDRPQDLRNKDGSVRTRVPPSLTAEERAAQEEALRAELARDAARKDALRHDRNLLTRYPNEAAHRKAREAALEPLEQALRGVEKRLAVLETEQKSLREEAEFYKGKEMPRKLKVRFDDNKTSLEAQRSSAANHQSEMQRINARYDEELARLNKLWAGAPAGSLGPAPSTVLAR</sequence>
<evidence type="ECO:0000313" key="4">
    <source>
        <dbReference type="EMBL" id="RZS54963.1"/>
    </source>
</evidence>
<proteinExistence type="predicted"/>
<feature type="compositionally biased region" description="Basic and acidic residues" evidence="2">
    <location>
        <begin position="56"/>
        <end position="67"/>
    </location>
</feature>
<dbReference type="InterPro" id="IPR006311">
    <property type="entry name" value="TAT_signal"/>
</dbReference>
<evidence type="ECO:0000256" key="2">
    <source>
        <dbReference type="SAM" id="MobiDB-lite"/>
    </source>
</evidence>
<evidence type="ECO:0000313" key="5">
    <source>
        <dbReference type="Proteomes" id="UP000293433"/>
    </source>
</evidence>
<dbReference type="Proteomes" id="UP000293433">
    <property type="component" value="Unassembled WGS sequence"/>
</dbReference>
<dbReference type="PROSITE" id="PS51318">
    <property type="entry name" value="TAT"/>
    <property type="match status" value="1"/>
</dbReference>
<dbReference type="AlphaFoldDB" id="A0A4Q7LLA4"/>
<gene>
    <name evidence="4" type="ORF">EV685_2449</name>
</gene>
<feature type="chain" id="PRO_5020976808" evidence="3">
    <location>
        <begin position="28"/>
        <end position="226"/>
    </location>
</feature>
<feature type="signal peptide" evidence="3">
    <location>
        <begin position="1"/>
        <end position="27"/>
    </location>
</feature>
<dbReference type="EMBL" id="SGWV01000009">
    <property type="protein sequence ID" value="RZS54963.1"/>
    <property type="molecule type" value="Genomic_DNA"/>
</dbReference>
<comment type="caution">
    <text evidence="4">The sequence shown here is derived from an EMBL/GenBank/DDBJ whole genome shotgun (WGS) entry which is preliminary data.</text>
</comment>